<keyword evidence="3" id="KW-0285">Flavoprotein</keyword>
<dbReference type="Pfam" id="PF08031">
    <property type="entry name" value="BBE"/>
    <property type="match status" value="1"/>
</dbReference>
<dbReference type="EMBL" id="CP094970">
    <property type="protein sequence ID" value="UYM05228.1"/>
    <property type="molecule type" value="Genomic_DNA"/>
</dbReference>
<keyword evidence="8" id="KW-1185">Reference proteome</keyword>
<evidence type="ECO:0000313" key="7">
    <source>
        <dbReference type="EMBL" id="UYM05228.1"/>
    </source>
</evidence>
<evidence type="ECO:0000256" key="1">
    <source>
        <dbReference type="ARBA" id="ARBA00001974"/>
    </source>
</evidence>
<dbReference type="InterPro" id="IPR016167">
    <property type="entry name" value="FAD-bd_PCMH_sub1"/>
</dbReference>
<evidence type="ECO:0000256" key="5">
    <source>
        <dbReference type="ARBA" id="ARBA00023002"/>
    </source>
</evidence>
<dbReference type="GO" id="GO:0016491">
    <property type="term" value="F:oxidoreductase activity"/>
    <property type="evidence" value="ECO:0007669"/>
    <property type="project" value="UniProtKB-KW"/>
</dbReference>
<accession>A0AA46TIP2</accession>
<dbReference type="PANTHER" id="PTHR42973:SF39">
    <property type="entry name" value="FAD-BINDING PCMH-TYPE DOMAIN-CONTAINING PROTEIN"/>
    <property type="match status" value="1"/>
</dbReference>
<dbReference type="Gene3D" id="3.30.43.10">
    <property type="entry name" value="Uridine Diphospho-n-acetylenolpyruvylglucosamine Reductase, domain 2"/>
    <property type="match status" value="1"/>
</dbReference>
<dbReference type="SUPFAM" id="SSF55103">
    <property type="entry name" value="FAD-linked oxidases, C-terminal domain"/>
    <property type="match status" value="1"/>
</dbReference>
<dbReference type="GO" id="GO:0071949">
    <property type="term" value="F:FAD binding"/>
    <property type="evidence" value="ECO:0007669"/>
    <property type="project" value="InterPro"/>
</dbReference>
<dbReference type="InterPro" id="IPR016166">
    <property type="entry name" value="FAD-bd_PCMH"/>
</dbReference>
<organism evidence="7 8">
    <name type="scientific">Solicola gregarius</name>
    <dbReference type="NCBI Taxonomy" id="2908642"/>
    <lineage>
        <taxon>Bacteria</taxon>
        <taxon>Bacillati</taxon>
        <taxon>Actinomycetota</taxon>
        <taxon>Actinomycetes</taxon>
        <taxon>Propionibacteriales</taxon>
        <taxon>Nocardioidaceae</taxon>
        <taxon>Solicola</taxon>
    </lineage>
</organism>
<comment type="similarity">
    <text evidence="2">Belongs to the oxygen-dependent FAD-linked oxidoreductase family.</text>
</comment>
<dbReference type="KEGG" id="sgrg:L0C25_22375"/>
<dbReference type="AlphaFoldDB" id="A0AA46TIP2"/>
<keyword evidence="5" id="KW-0560">Oxidoreductase</keyword>
<evidence type="ECO:0000259" key="6">
    <source>
        <dbReference type="PROSITE" id="PS51387"/>
    </source>
</evidence>
<dbReference type="InterPro" id="IPR016164">
    <property type="entry name" value="FAD-linked_Oxase-like_C"/>
</dbReference>
<reference evidence="7" key="1">
    <citation type="submission" date="2022-01" db="EMBL/GenBank/DDBJ databases">
        <title>Nocardioidaceae gen. sp. A5X3R13.</title>
        <authorList>
            <person name="Lopez Marin M.A."/>
            <person name="Uhlik O."/>
        </authorList>
    </citation>
    <scope>NUCLEOTIDE SEQUENCE</scope>
    <source>
        <strain evidence="7">A5X3R13</strain>
    </source>
</reference>
<dbReference type="InterPro" id="IPR006093">
    <property type="entry name" value="Oxy_OxRdtase_FAD_BS"/>
</dbReference>
<dbReference type="InterPro" id="IPR012951">
    <property type="entry name" value="BBE"/>
</dbReference>
<comment type="cofactor">
    <cofactor evidence="1">
        <name>FAD</name>
        <dbReference type="ChEBI" id="CHEBI:57692"/>
    </cofactor>
</comment>
<dbReference type="Gene3D" id="3.30.465.10">
    <property type="match status" value="1"/>
</dbReference>
<dbReference type="RefSeq" id="WP_271634024.1">
    <property type="nucleotide sequence ID" value="NZ_CP094970.1"/>
</dbReference>
<dbReference type="PROSITE" id="PS51387">
    <property type="entry name" value="FAD_PCMH"/>
    <property type="match status" value="1"/>
</dbReference>
<dbReference type="InterPro" id="IPR016169">
    <property type="entry name" value="FAD-bd_PCMH_sub2"/>
</dbReference>
<gene>
    <name evidence="7" type="ORF">L0C25_22375</name>
</gene>
<dbReference type="Pfam" id="PF01565">
    <property type="entry name" value="FAD_binding_4"/>
    <property type="match status" value="1"/>
</dbReference>
<feature type="domain" description="FAD-binding PCMH-type" evidence="6">
    <location>
        <begin position="35"/>
        <end position="206"/>
    </location>
</feature>
<dbReference type="InterPro" id="IPR006094">
    <property type="entry name" value="Oxid_FAD_bind_N"/>
</dbReference>
<keyword evidence="4" id="KW-0274">FAD</keyword>
<dbReference type="InterPro" id="IPR050416">
    <property type="entry name" value="FAD-linked_Oxidoreductase"/>
</dbReference>
<dbReference type="PANTHER" id="PTHR42973">
    <property type="entry name" value="BINDING OXIDOREDUCTASE, PUTATIVE (AFU_ORTHOLOGUE AFUA_1G17690)-RELATED"/>
    <property type="match status" value="1"/>
</dbReference>
<name>A0AA46TIP2_9ACTN</name>
<dbReference type="SUPFAM" id="SSF56176">
    <property type="entry name" value="FAD-binding/transporter-associated domain-like"/>
    <property type="match status" value="1"/>
</dbReference>
<dbReference type="Proteomes" id="UP001164390">
    <property type="component" value="Chromosome"/>
</dbReference>
<dbReference type="InterPro" id="IPR036318">
    <property type="entry name" value="FAD-bd_PCMH-like_sf"/>
</dbReference>
<dbReference type="PROSITE" id="PS00862">
    <property type="entry name" value="OX2_COVAL_FAD"/>
    <property type="match status" value="1"/>
</dbReference>
<sequence>MTVDIISDLGQRVRGRVIDRDDPTYAEARALYNGMIDKRPLLVAQCLDAADVVTCVGYAREAGLEVAIRGGGHNGPGLGSVNDGLVIDLSRMRGVRVDVEHGTVRVAAGCTTGDVDHATHAYGLAVPFGIVSTTGVAGLTLGGGMGYLSRQHGLTIDNLLEADVVLADGRLVTASPTSHADLFWGLRGGGGNFGVVTSFLFQAHPVGQVFAGPVFWGHEHTAQVMRTYREFLAEAPEELGSFVGIKKVPATEPFPAEHHGELACAVISSFNGPADRGAEVMARLLDRLPEPMFNWMDEMPFPAMQGLFDPLLRPGLQWYWRGEYVHELTDAAIEEHIAQSSDMVGALSMMHLYPINGAVHRVGPTETAWNERSATWTMVIVAVDEDPALADELSAWAKRYWSAIHQHTNNGGYVNFMMGDGDAARLVATYGENYDRLVALKRKYDPTNFFHINQNIPLGSTS</sequence>
<evidence type="ECO:0000256" key="2">
    <source>
        <dbReference type="ARBA" id="ARBA00005466"/>
    </source>
</evidence>
<evidence type="ECO:0000256" key="4">
    <source>
        <dbReference type="ARBA" id="ARBA00022827"/>
    </source>
</evidence>
<evidence type="ECO:0000313" key="8">
    <source>
        <dbReference type="Proteomes" id="UP001164390"/>
    </source>
</evidence>
<protein>
    <submittedName>
        <fullName evidence="7">FAD-binding oxidoreductase</fullName>
    </submittedName>
</protein>
<dbReference type="Gene3D" id="3.40.462.20">
    <property type="match status" value="1"/>
</dbReference>
<evidence type="ECO:0000256" key="3">
    <source>
        <dbReference type="ARBA" id="ARBA00022630"/>
    </source>
</evidence>
<proteinExistence type="inferred from homology"/>